<dbReference type="EMBL" id="DS231615">
    <property type="protein sequence ID" value="EDU41538.1"/>
    <property type="molecule type" value="Genomic_DNA"/>
</dbReference>
<evidence type="ECO:0000313" key="1">
    <source>
        <dbReference type="EMBL" id="EDU41538.1"/>
    </source>
</evidence>
<protein>
    <submittedName>
        <fullName evidence="1">Uncharacterized protein</fullName>
    </submittedName>
</protein>
<gene>
    <name evidence="1" type="ORF">PTRG_02100</name>
</gene>
<dbReference type="HOGENOM" id="CLU_3088339_0_0_1"/>
<reference evidence="2" key="1">
    <citation type="journal article" date="2013" name="G3 (Bethesda)">
        <title>Comparative genomics of a plant-pathogenic fungus, Pyrenophora tritici-repentis, reveals transduplication and the impact of repeat elements on pathogenicity and population divergence.</title>
        <authorList>
            <person name="Manning V.A."/>
            <person name="Pandelova I."/>
            <person name="Dhillon B."/>
            <person name="Wilhelm L.J."/>
            <person name="Goodwin S.B."/>
            <person name="Berlin A.M."/>
            <person name="Figueroa M."/>
            <person name="Freitag M."/>
            <person name="Hane J.K."/>
            <person name="Henrissat B."/>
            <person name="Holman W.H."/>
            <person name="Kodira C.D."/>
            <person name="Martin J."/>
            <person name="Oliver R.P."/>
            <person name="Robbertse B."/>
            <person name="Schackwitz W."/>
            <person name="Schwartz D.C."/>
            <person name="Spatafora J.W."/>
            <person name="Turgeon B.G."/>
            <person name="Yandava C."/>
            <person name="Young S."/>
            <person name="Zhou S."/>
            <person name="Zeng Q."/>
            <person name="Grigoriev I.V."/>
            <person name="Ma L.-J."/>
            <person name="Ciuffetti L.M."/>
        </authorList>
    </citation>
    <scope>NUCLEOTIDE SEQUENCE [LARGE SCALE GENOMIC DNA]</scope>
    <source>
        <strain evidence="2">Pt-1C-BFP</strain>
    </source>
</reference>
<evidence type="ECO:0000313" key="2">
    <source>
        <dbReference type="Proteomes" id="UP000001471"/>
    </source>
</evidence>
<name>B2VUC7_PYRTR</name>
<accession>B2VUC7</accession>
<dbReference type="AlphaFoldDB" id="B2VUC7"/>
<organism evidence="1 2">
    <name type="scientific">Pyrenophora tritici-repentis (strain Pt-1C-BFP)</name>
    <name type="common">Wheat tan spot fungus</name>
    <name type="synonym">Drechslera tritici-repentis</name>
    <dbReference type="NCBI Taxonomy" id="426418"/>
    <lineage>
        <taxon>Eukaryota</taxon>
        <taxon>Fungi</taxon>
        <taxon>Dikarya</taxon>
        <taxon>Ascomycota</taxon>
        <taxon>Pezizomycotina</taxon>
        <taxon>Dothideomycetes</taxon>
        <taxon>Pleosporomycetidae</taxon>
        <taxon>Pleosporales</taxon>
        <taxon>Pleosporineae</taxon>
        <taxon>Pleosporaceae</taxon>
        <taxon>Pyrenophora</taxon>
    </lineage>
</organism>
<dbReference type="InParanoid" id="B2VUC7"/>
<dbReference type="Proteomes" id="UP000001471">
    <property type="component" value="Unassembled WGS sequence"/>
</dbReference>
<sequence length="52" mass="5706">MLVQVDFGMTTGYVFRRVSCWIGVSGYTGKVRTAQYCPAYGTAVPREGLRVG</sequence>
<proteinExistence type="predicted"/>